<reference evidence="3 4" key="1">
    <citation type="submission" date="2016-02" db="EMBL/GenBank/DDBJ databases">
        <title>Genome analysis of coral dinoflagellate symbionts highlights evolutionary adaptations to a symbiotic lifestyle.</title>
        <authorList>
            <person name="Aranda M."/>
            <person name="Li Y."/>
            <person name="Liew Y.J."/>
            <person name="Baumgarten S."/>
            <person name="Simakov O."/>
            <person name="Wilson M."/>
            <person name="Piel J."/>
            <person name="Ashoor H."/>
            <person name="Bougouffa S."/>
            <person name="Bajic V.B."/>
            <person name="Ryu T."/>
            <person name="Ravasi T."/>
            <person name="Bayer T."/>
            <person name="Micklem G."/>
            <person name="Kim H."/>
            <person name="Bhak J."/>
            <person name="Lajeunesse T.C."/>
            <person name="Voolstra C.R."/>
        </authorList>
    </citation>
    <scope>NUCLEOTIDE SEQUENCE [LARGE SCALE GENOMIC DNA]</scope>
    <source>
        <strain evidence="3 4">CCMP2467</strain>
    </source>
</reference>
<name>A0A1Q9D7T2_SYMMI</name>
<evidence type="ECO:0000256" key="1">
    <source>
        <dbReference type="ARBA" id="ARBA00010211"/>
    </source>
</evidence>
<dbReference type="InterPro" id="IPR036663">
    <property type="entry name" value="Fumarylacetoacetase_C_sf"/>
</dbReference>
<evidence type="ECO:0000259" key="2">
    <source>
        <dbReference type="Pfam" id="PF01557"/>
    </source>
</evidence>
<feature type="domain" description="Fumarylacetoacetase-like C-terminal" evidence="2">
    <location>
        <begin position="72"/>
        <end position="138"/>
    </location>
</feature>
<dbReference type="Gene3D" id="2.130.10.30">
    <property type="entry name" value="Regulator of chromosome condensation 1/beta-lactamase-inhibitor protein II"/>
    <property type="match status" value="1"/>
</dbReference>
<comment type="caution">
    <text evidence="3">The sequence shown here is derived from an EMBL/GenBank/DDBJ whole genome shotgun (WGS) entry which is preliminary data.</text>
</comment>
<dbReference type="GO" id="GO:0003824">
    <property type="term" value="F:catalytic activity"/>
    <property type="evidence" value="ECO:0007669"/>
    <property type="project" value="InterPro"/>
</dbReference>
<dbReference type="InterPro" id="IPR051553">
    <property type="entry name" value="Ran_GTPase-activating"/>
</dbReference>
<evidence type="ECO:0000313" key="4">
    <source>
        <dbReference type="Proteomes" id="UP000186817"/>
    </source>
</evidence>
<keyword evidence="4" id="KW-1185">Reference proteome</keyword>
<organism evidence="3 4">
    <name type="scientific">Symbiodinium microadriaticum</name>
    <name type="common">Dinoflagellate</name>
    <name type="synonym">Zooxanthella microadriatica</name>
    <dbReference type="NCBI Taxonomy" id="2951"/>
    <lineage>
        <taxon>Eukaryota</taxon>
        <taxon>Sar</taxon>
        <taxon>Alveolata</taxon>
        <taxon>Dinophyceae</taxon>
        <taxon>Suessiales</taxon>
        <taxon>Symbiodiniaceae</taxon>
        <taxon>Symbiodinium</taxon>
    </lineage>
</organism>
<dbReference type="InterPro" id="IPR009091">
    <property type="entry name" value="RCC1/BLIP-II"/>
</dbReference>
<dbReference type="Pfam" id="PF01557">
    <property type="entry name" value="FAA_hydrolase"/>
    <property type="match status" value="1"/>
</dbReference>
<accession>A0A1Q9D7T2</accession>
<dbReference type="PANTHER" id="PTHR45982:SF1">
    <property type="entry name" value="REGULATOR OF CHROMOSOME CONDENSATION"/>
    <property type="match status" value="1"/>
</dbReference>
<dbReference type="SUPFAM" id="SSF56529">
    <property type="entry name" value="FAH"/>
    <property type="match status" value="1"/>
</dbReference>
<proteinExistence type="inferred from homology"/>
<protein>
    <recommendedName>
        <fullName evidence="2">Fumarylacetoacetase-like C-terminal domain-containing protein</fullName>
    </recommendedName>
</protein>
<dbReference type="SUPFAM" id="SSF50985">
    <property type="entry name" value="RCC1/BLIP-II"/>
    <property type="match status" value="1"/>
</dbReference>
<comment type="similarity">
    <text evidence="1">Belongs to the FAH family.</text>
</comment>
<dbReference type="InterPro" id="IPR011234">
    <property type="entry name" value="Fumarylacetoacetase-like_C"/>
</dbReference>
<evidence type="ECO:0000313" key="3">
    <source>
        <dbReference type="EMBL" id="OLP91273.1"/>
    </source>
</evidence>
<dbReference type="OrthoDB" id="411064at2759"/>
<gene>
    <name evidence="3" type="ORF">AK812_SmicGene27044</name>
</gene>
<dbReference type="PANTHER" id="PTHR45982">
    <property type="entry name" value="REGULATOR OF CHROMOSOME CONDENSATION"/>
    <property type="match status" value="1"/>
</dbReference>
<dbReference type="Gene3D" id="3.90.850.10">
    <property type="entry name" value="Fumarylacetoacetase-like, C-terminal domain"/>
    <property type="match status" value="1"/>
</dbReference>
<dbReference type="AlphaFoldDB" id="A0A1Q9D7T2"/>
<dbReference type="EMBL" id="LSRX01000673">
    <property type="protein sequence ID" value="OLP91273.1"/>
    <property type="molecule type" value="Genomic_DNA"/>
</dbReference>
<sequence>MFFAGRHLRRQSSVAARYIACLASARPGTLSTARRANVLKGFPDPASPSEGPDEAEIAKVLAPIPVYPAPAVIVMGLNYRSHAKETGKELPKFPVFAFKNPASVIGPETPVSIPKVAREKPEMSITVEVGLLSGKRVRVDADMNEAVGTMTRRAQIALGVGRGRLVGPYASVLDACAPIKRTRLQNGDSLTLHITRVQVQASGFAFAAILGDGSVVTWGDAATGGDSSAVQDQLKNVQQIQASRGAFAAILADGSVVTWGSAARGGDSSAVQDQLKNVQQIQANDSAFAAILADGSVVTWGSDAYGGDSSAVQDRLNNVQQIHASESSFAAVLSDGSVVTWGDAMNGGDSRPVQDQLTNVKQINAASNPIGCAFAAILGDGSVVTWGISAYGGDSSDVQDQLKNVHHIRASHAAFAAILGNGSVVTWGDAARGGDSSAVQDQLKNVQQIQASATAFAAVLGDGSIVTWGNSAHGGDSSAVQDLLKPL</sequence>
<dbReference type="Proteomes" id="UP000186817">
    <property type="component" value="Unassembled WGS sequence"/>
</dbReference>